<dbReference type="Proteomes" id="UP000636960">
    <property type="component" value="Unassembled WGS sequence"/>
</dbReference>
<protein>
    <submittedName>
        <fullName evidence="2">Uncharacterized protein</fullName>
    </submittedName>
</protein>
<dbReference type="SUPFAM" id="SSF51556">
    <property type="entry name" value="Metallo-dependent hydrolases"/>
    <property type="match status" value="1"/>
</dbReference>
<proteinExistence type="predicted"/>
<sequence>MTSTNPCHRSPPLELHPTPADPGTPTITRRLDEHVRDQPVTAPHGNVDADLLLQDRPFWEPATLLTGFNPSVCVGVPWWFLDTVGRFRAAVTETAGFPRTPGFVDQTSVFCSISARHGMARRVDAGFLIVERRPGEPEAADLPVHQVSKQAQAVFRL</sequence>
<name>A0A919K761_9ACTN</name>
<reference evidence="2" key="1">
    <citation type="submission" date="2021-01" db="EMBL/GenBank/DDBJ databases">
        <title>Whole genome shotgun sequence of Actinoplanes rishiriensis NBRC 108556.</title>
        <authorList>
            <person name="Komaki H."/>
            <person name="Tamura T."/>
        </authorList>
    </citation>
    <scope>NUCLEOTIDE SEQUENCE</scope>
    <source>
        <strain evidence="2">NBRC 108556</strain>
    </source>
</reference>
<dbReference type="EMBL" id="BOMV01000092">
    <property type="protein sequence ID" value="GIF00905.1"/>
    <property type="molecule type" value="Genomic_DNA"/>
</dbReference>
<evidence type="ECO:0000313" key="2">
    <source>
        <dbReference type="EMBL" id="GIF00905.1"/>
    </source>
</evidence>
<evidence type="ECO:0000256" key="1">
    <source>
        <dbReference type="SAM" id="MobiDB-lite"/>
    </source>
</evidence>
<keyword evidence="3" id="KW-1185">Reference proteome</keyword>
<dbReference type="InterPro" id="IPR032466">
    <property type="entry name" value="Metal_Hydrolase"/>
</dbReference>
<accession>A0A919K761</accession>
<dbReference type="RefSeq" id="WP_203789162.1">
    <property type="nucleotide sequence ID" value="NZ_BOMV01000092.1"/>
</dbReference>
<feature type="region of interest" description="Disordered" evidence="1">
    <location>
        <begin position="1"/>
        <end position="27"/>
    </location>
</feature>
<comment type="caution">
    <text evidence="2">The sequence shown here is derived from an EMBL/GenBank/DDBJ whole genome shotgun (WGS) entry which is preliminary data.</text>
</comment>
<evidence type="ECO:0000313" key="3">
    <source>
        <dbReference type="Proteomes" id="UP000636960"/>
    </source>
</evidence>
<dbReference type="Gene3D" id="3.20.20.140">
    <property type="entry name" value="Metal-dependent hydrolases"/>
    <property type="match status" value="1"/>
</dbReference>
<organism evidence="2 3">
    <name type="scientific">Paractinoplanes rishiriensis</name>
    <dbReference type="NCBI Taxonomy" id="1050105"/>
    <lineage>
        <taxon>Bacteria</taxon>
        <taxon>Bacillati</taxon>
        <taxon>Actinomycetota</taxon>
        <taxon>Actinomycetes</taxon>
        <taxon>Micromonosporales</taxon>
        <taxon>Micromonosporaceae</taxon>
        <taxon>Paractinoplanes</taxon>
    </lineage>
</organism>
<gene>
    <name evidence="2" type="ORF">Ari01nite_83690</name>
</gene>
<dbReference type="AlphaFoldDB" id="A0A919K761"/>